<proteinExistence type="predicted"/>
<organism evidence="1 2">
    <name type="scientific">Salinirubellus salinus</name>
    <dbReference type="NCBI Taxonomy" id="1364945"/>
    <lineage>
        <taxon>Archaea</taxon>
        <taxon>Methanobacteriati</taxon>
        <taxon>Methanobacteriota</taxon>
        <taxon>Stenosarchaea group</taxon>
        <taxon>Halobacteria</taxon>
        <taxon>Halobacteriales</taxon>
        <taxon>Natronomonadaceae</taxon>
        <taxon>Salinirubellus</taxon>
    </lineage>
</organism>
<dbReference type="Proteomes" id="UP001057580">
    <property type="component" value="Chromosome"/>
</dbReference>
<sequence>MSTGSSDEDLRETLLEHSDHRAVRNVFQAHVGGGEADLTDLLETMRATDGVVALVAQDGAADVYARWNGTRFEHLSVWPPWTITNYDHTDRADLERFLDGKANVRPTLHDATPFASPTTVGSLQRFWP</sequence>
<accession>A0A9E7U397</accession>
<evidence type="ECO:0000313" key="1">
    <source>
        <dbReference type="EMBL" id="UWM53010.1"/>
    </source>
</evidence>
<dbReference type="KEGG" id="ssai:N0B31_12715"/>
<reference evidence="1" key="1">
    <citation type="submission" date="2022-09" db="EMBL/GenBank/DDBJ databases">
        <title>Diverse halophilic archaea isolated from saline environments.</title>
        <authorList>
            <person name="Cui H.-L."/>
        </authorList>
    </citation>
    <scope>NUCLEOTIDE SEQUENCE</scope>
    <source>
        <strain evidence="1">ZS-35-S2</strain>
    </source>
</reference>
<dbReference type="RefSeq" id="WP_260592005.1">
    <property type="nucleotide sequence ID" value="NZ_CP104003.1"/>
</dbReference>
<gene>
    <name evidence="1" type="ORF">N0B31_12715</name>
</gene>
<evidence type="ECO:0000313" key="2">
    <source>
        <dbReference type="Proteomes" id="UP001057580"/>
    </source>
</evidence>
<dbReference type="AlphaFoldDB" id="A0A9E7U397"/>
<name>A0A9E7U397_9EURY</name>
<protein>
    <submittedName>
        <fullName evidence="1">Uncharacterized protein</fullName>
    </submittedName>
</protein>
<dbReference type="EMBL" id="CP104003">
    <property type="protein sequence ID" value="UWM53010.1"/>
    <property type="molecule type" value="Genomic_DNA"/>
</dbReference>
<dbReference type="GeneID" id="74943299"/>
<keyword evidence="2" id="KW-1185">Reference proteome</keyword>